<feature type="region of interest" description="Disordered" evidence="1">
    <location>
        <begin position="1077"/>
        <end position="1112"/>
    </location>
</feature>
<feature type="region of interest" description="Disordered" evidence="1">
    <location>
        <begin position="529"/>
        <end position="581"/>
    </location>
</feature>
<dbReference type="PANTHER" id="PTHR13510">
    <property type="entry name" value="FYVE-FINGER-CONTAINING RAB5 EFFECTOR PROTEIN RABENOSYN-5-RELATED"/>
    <property type="match status" value="1"/>
</dbReference>
<dbReference type="SUPFAM" id="SSF57903">
    <property type="entry name" value="FYVE/PHD zinc finger"/>
    <property type="match status" value="1"/>
</dbReference>
<dbReference type="InterPro" id="IPR052727">
    <property type="entry name" value="Rab4/Rab5_effector"/>
</dbReference>
<dbReference type="PANTHER" id="PTHR13510:SF44">
    <property type="entry name" value="RABENOSYN-5"/>
    <property type="match status" value="1"/>
</dbReference>
<keyword evidence="3" id="KW-1185">Reference proteome</keyword>
<comment type="caution">
    <text evidence="2">The sequence shown here is derived from an EMBL/GenBank/DDBJ whole genome shotgun (WGS) entry which is preliminary data.</text>
</comment>
<feature type="compositionally biased region" description="Low complexity" evidence="1">
    <location>
        <begin position="544"/>
        <end position="554"/>
    </location>
</feature>
<dbReference type="InterPro" id="IPR013083">
    <property type="entry name" value="Znf_RING/FYVE/PHD"/>
</dbReference>
<accession>A0AAV2ZBN7</accession>
<dbReference type="Proteomes" id="UP001146120">
    <property type="component" value="Unassembled WGS sequence"/>
</dbReference>
<reference evidence="2" key="1">
    <citation type="submission" date="2022-11" db="EMBL/GenBank/DDBJ databases">
        <authorList>
            <person name="Morgan W.R."/>
            <person name="Tartar A."/>
        </authorList>
    </citation>
    <scope>NUCLEOTIDE SEQUENCE</scope>
    <source>
        <strain evidence="2">ARSEF 373</strain>
    </source>
</reference>
<organism evidence="2 3">
    <name type="scientific">Lagenidium giganteum</name>
    <dbReference type="NCBI Taxonomy" id="4803"/>
    <lineage>
        <taxon>Eukaryota</taxon>
        <taxon>Sar</taxon>
        <taxon>Stramenopiles</taxon>
        <taxon>Oomycota</taxon>
        <taxon>Peronosporomycetes</taxon>
        <taxon>Pythiales</taxon>
        <taxon>Pythiaceae</taxon>
    </lineage>
</organism>
<evidence type="ECO:0000256" key="1">
    <source>
        <dbReference type="SAM" id="MobiDB-lite"/>
    </source>
</evidence>
<name>A0AAV2ZBN7_9STRA</name>
<dbReference type="Gene3D" id="3.30.530.20">
    <property type="match status" value="2"/>
</dbReference>
<evidence type="ECO:0008006" key="4">
    <source>
        <dbReference type="Google" id="ProtNLM"/>
    </source>
</evidence>
<evidence type="ECO:0000313" key="3">
    <source>
        <dbReference type="Proteomes" id="UP001146120"/>
    </source>
</evidence>
<feature type="region of interest" description="Disordered" evidence="1">
    <location>
        <begin position="967"/>
        <end position="994"/>
    </location>
</feature>
<evidence type="ECO:0000313" key="2">
    <source>
        <dbReference type="EMBL" id="DBA02015.1"/>
    </source>
</evidence>
<dbReference type="Gene3D" id="3.30.40.10">
    <property type="entry name" value="Zinc/RING finger domain, C3HC4 (zinc finger)"/>
    <property type="match status" value="1"/>
</dbReference>
<dbReference type="EMBL" id="DAKRPA010000037">
    <property type="protein sequence ID" value="DBA02015.1"/>
    <property type="molecule type" value="Genomic_DNA"/>
</dbReference>
<dbReference type="InterPro" id="IPR023393">
    <property type="entry name" value="START-like_dom_sf"/>
</dbReference>
<sequence>MPMQAQSPVASETAWSCQWWSRERDVHTQIGTHRLSPALDVGSLLHSILRAVVRTKPGVVINELWSFQPRLCRVQVSELHWCSWGLESKTHGGNLTTRTHKNAMKFPLPRNIFPPLDFTAQEVEEYEALAKGRVDSAVREYDRFVQTDNRKPRKTTWKQVKSRGNVVVYKDITGLDRQNDELPPLLMVGTFRGTLDDVMYGLAAPDSSTMRLKASYLHDDIADSAVLYQMQGPSQTNPFHFLGIKWSVLANKVLAKPRDYVVLESTGIIDWTSGSQPPQRIGYHFVQSVDVPGCRELDDRGISRSRTIMCFLYKQCKHGMVEVYMRARVQHSGHGPEGLAVKAAADDFLQYGRAVDFAQNKKLSYLVQNNHQNRDSSYVQPRQNTMAADPRHSSKCGRCFKGFGAFSSGSTCQLCYLTVCFRCRMSRKLGFECIDGLVMQTPMFFCQHCLESANKENALEVARQEAPLVASDVFPPVKPTPSQIAEFQATADQLLHETVASYEQFVHRDRRALSKKQWKPVKTRENVTVYRQRSGTVEDVNDVSTTTSSSSSSGSGSGSGSGIGMRPSVLPSGVTGMSTPSPSHVVNSDAFLPLLLGVGSMTGTLADVMYGSTTPDTTAMRVKMMYVHEDTMDGAVLYRMEGPTEEDPFRFFGIKWFVKAHPAGLNAMVWPRDCVFLEATGLMTTSKGERIGYHLMQSVDLPACRELTDFCIMRGRIRYCTLYQQLPNGTVDVYMKSLVQPHGKMLDSVAIISAADSLIGCWKMVTCGQSKKLAWLLQQHHQELKDQQTDADAADALANKRHCGMCSKKMSALGFKSKGSNCQLCHWYICSRCRVTRKLCFEADDGAIQTSNVVFCKNCIYSANQESTKDIAVRELFGEKTYYVPASNDSICGDQSLSSDASSFAAGPVSSIHDEALEDVPESPTALELHSSPVKLFDDDNLKHKDSISTQSSSKSPETVLTIATVQESGSSSLSRRASSHEISVHPTFQQQQRTPQDLFLQMTELRTQAENIYQFTKRNTETLMLQAPTSYQHITTMQSSATVMRTKSNPPHYAPEDRFVQLDDCEAAATWQQMASNQSIDRRQHRRPNHREILEFRAAPSTPRGRTRGGG</sequence>
<protein>
    <recommendedName>
        <fullName evidence="4">FYVE-type domain-containing protein</fullName>
    </recommendedName>
</protein>
<dbReference type="InterPro" id="IPR011011">
    <property type="entry name" value="Znf_FYVE_PHD"/>
</dbReference>
<dbReference type="AlphaFoldDB" id="A0AAV2ZBN7"/>
<gene>
    <name evidence="2" type="ORF">N0F65_000262</name>
</gene>
<proteinExistence type="predicted"/>
<reference evidence="2" key="2">
    <citation type="journal article" date="2023" name="Microbiol Resour">
        <title>Decontamination and Annotation of the Draft Genome Sequence of the Oomycete Lagenidium giganteum ARSEF 373.</title>
        <authorList>
            <person name="Morgan W.R."/>
            <person name="Tartar A."/>
        </authorList>
    </citation>
    <scope>NUCLEOTIDE SEQUENCE</scope>
    <source>
        <strain evidence="2">ARSEF 373</strain>
    </source>
</reference>